<keyword evidence="2" id="KW-1185">Reference proteome</keyword>
<evidence type="ECO:0000313" key="2">
    <source>
        <dbReference type="Proteomes" id="UP001732700"/>
    </source>
</evidence>
<reference evidence="1" key="2">
    <citation type="submission" date="2025-09" db="UniProtKB">
        <authorList>
            <consortium name="EnsemblPlants"/>
        </authorList>
    </citation>
    <scope>IDENTIFICATION</scope>
</reference>
<evidence type="ECO:0000313" key="1">
    <source>
        <dbReference type="EnsemblPlants" id="AVESA.00010b.r2.2CG0276590.1.CDS.1"/>
    </source>
</evidence>
<reference evidence="1" key="1">
    <citation type="submission" date="2021-05" db="EMBL/GenBank/DDBJ databases">
        <authorList>
            <person name="Scholz U."/>
            <person name="Mascher M."/>
            <person name="Fiebig A."/>
        </authorList>
    </citation>
    <scope>NUCLEOTIDE SEQUENCE [LARGE SCALE GENOMIC DNA]</scope>
</reference>
<dbReference type="EnsemblPlants" id="AVESA.00010b.r2.2CG0276590.1">
    <property type="protein sequence ID" value="AVESA.00010b.r2.2CG0276590.1.CDS.1"/>
    <property type="gene ID" value="AVESA.00010b.r2.2CG0276590"/>
</dbReference>
<protein>
    <submittedName>
        <fullName evidence="1">Uncharacterized protein</fullName>
    </submittedName>
</protein>
<name>A0ACD5UM84_AVESA</name>
<sequence>MLKSGVILPSASNFASPLIMVKKKDQTWRPCVDYRHLNALTIKSKYPLPVIDELLDELHGACWFSKLDLRAGYHQIRLTEGDEHKTAFHTHHGHFELTVMAFGLTGAPATFQAEMNRTLAPLLRKCALVFFDDILTYSSTYTDHLVHLQAVLQLLADNDWRVKLSKCAFA</sequence>
<organism evidence="1 2">
    <name type="scientific">Avena sativa</name>
    <name type="common">Oat</name>
    <dbReference type="NCBI Taxonomy" id="4498"/>
    <lineage>
        <taxon>Eukaryota</taxon>
        <taxon>Viridiplantae</taxon>
        <taxon>Streptophyta</taxon>
        <taxon>Embryophyta</taxon>
        <taxon>Tracheophyta</taxon>
        <taxon>Spermatophyta</taxon>
        <taxon>Magnoliopsida</taxon>
        <taxon>Liliopsida</taxon>
        <taxon>Poales</taxon>
        <taxon>Poaceae</taxon>
        <taxon>BOP clade</taxon>
        <taxon>Pooideae</taxon>
        <taxon>Poodae</taxon>
        <taxon>Poeae</taxon>
        <taxon>Poeae Chloroplast Group 1 (Aveneae type)</taxon>
        <taxon>Aveninae</taxon>
        <taxon>Avena</taxon>
    </lineage>
</organism>
<accession>A0ACD5UM84</accession>
<proteinExistence type="predicted"/>
<dbReference type="Proteomes" id="UP001732700">
    <property type="component" value="Chromosome 2C"/>
</dbReference>